<accession>A0A8H6ZB28</accession>
<organism evidence="1 2">
    <name type="scientific">Mycena sanguinolenta</name>
    <dbReference type="NCBI Taxonomy" id="230812"/>
    <lineage>
        <taxon>Eukaryota</taxon>
        <taxon>Fungi</taxon>
        <taxon>Dikarya</taxon>
        <taxon>Basidiomycota</taxon>
        <taxon>Agaricomycotina</taxon>
        <taxon>Agaricomycetes</taxon>
        <taxon>Agaricomycetidae</taxon>
        <taxon>Agaricales</taxon>
        <taxon>Marasmiineae</taxon>
        <taxon>Mycenaceae</taxon>
        <taxon>Mycena</taxon>
    </lineage>
</organism>
<name>A0A8H6ZB28_9AGAR</name>
<keyword evidence="2" id="KW-1185">Reference proteome</keyword>
<reference evidence="1" key="1">
    <citation type="submission" date="2020-05" db="EMBL/GenBank/DDBJ databases">
        <title>Mycena genomes resolve the evolution of fungal bioluminescence.</title>
        <authorList>
            <person name="Tsai I.J."/>
        </authorList>
    </citation>
    <scope>NUCLEOTIDE SEQUENCE</scope>
    <source>
        <strain evidence="1">160909Yilan</strain>
    </source>
</reference>
<dbReference type="AlphaFoldDB" id="A0A8H6ZB28"/>
<sequence length="492" mass="54778">MLLGDDLREALSAVSWQIQLLPPQLKVLAHCIAALSASISFDHAIIGPGSKPASLADRSVFIPGADLREYGVRRTPMYRALCAEALRLASEVGIYLEPSEANAGSCFVLQFLEDGKSSRPWAVAYFSHIRALYDSSPNMRTHNMAILTGLLLMDVMETTLRRQPVLVSHHDQLLITGKDIVSLENLYGSIQSMMQVRKEQPLIPVAAMRPYMFHVTRLARELIDSTPDFARRHPLDERAITEFITSLNHLHSIRSLVFDQEEQVYPGDSLFSPAEQKKRGLHLNLRSCAYIMAFSRATLVLALHRELVRRFALSPPPLTTAPPTEHWRAERLALLRRQVGEMADLTLEDVARSLRFMPSLPHIAHVHRRTVLGWAEFCLDEADAKGSVTPKRAAAIETVSQALKLIGYSWPLPTGLIERLDSYVATHHSASANPLSFSTFSEDSMFVDMFPAPLDNNWMSVFTAPSGVGNETQNEVVLPPAGYGYGYGWTGL</sequence>
<gene>
    <name evidence="1" type="ORF">MSAN_00307800</name>
</gene>
<protein>
    <submittedName>
        <fullName evidence="1">Zn(2)-C6 fungal-type transcriptional factor</fullName>
    </submittedName>
</protein>
<proteinExistence type="predicted"/>
<dbReference type="Proteomes" id="UP000623467">
    <property type="component" value="Unassembled WGS sequence"/>
</dbReference>
<dbReference type="OrthoDB" id="3046261at2759"/>
<comment type="caution">
    <text evidence="1">The sequence shown here is derived from an EMBL/GenBank/DDBJ whole genome shotgun (WGS) entry which is preliminary data.</text>
</comment>
<evidence type="ECO:0000313" key="2">
    <source>
        <dbReference type="Proteomes" id="UP000623467"/>
    </source>
</evidence>
<evidence type="ECO:0000313" key="1">
    <source>
        <dbReference type="EMBL" id="KAF7374249.1"/>
    </source>
</evidence>
<dbReference type="EMBL" id="JACAZH010000002">
    <property type="protein sequence ID" value="KAF7374249.1"/>
    <property type="molecule type" value="Genomic_DNA"/>
</dbReference>